<evidence type="ECO:0000313" key="2">
    <source>
        <dbReference type="Proteomes" id="UP000790709"/>
    </source>
</evidence>
<reference evidence="1" key="1">
    <citation type="journal article" date="2021" name="New Phytol.">
        <title>Evolutionary innovations through gain and loss of genes in the ectomycorrhizal Boletales.</title>
        <authorList>
            <person name="Wu G."/>
            <person name="Miyauchi S."/>
            <person name="Morin E."/>
            <person name="Kuo A."/>
            <person name="Drula E."/>
            <person name="Varga T."/>
            <person name="Kohler A."/>
            <person name="Feng B."/>
            <person name="Cao Y."/>
            <person name="Lipzen A."/>
            <person name="Daum C."/>
            <person name="Hundley H."/>
            <person name="Pangilinan J."/>
            <person name="Johnson J."/>
            <person name="Barry K."/>
            <person name="LaButti K."/>
            <person name="Ng V."/>
            <person name="Ahrendt S."/>
            <person name="Min B."/>
            <person name="Choi I.G."/>
            <person name="Park H."/>
            <person name="Plett J.M."/>
            <person name="Magnuson J."/>
            <person name="Spatafora J.W."/>
            <person name="Nagy L.G."/>
            <person name="Henrissat B."/>
            <person name="Grigoriev I.V."/>
            <person name="Yang Z.L."/>
            <person name="Xu J."/>
            <person name="Martin F.M."/>
        </authorList>
    </citation>
    <scope>NUCLEOTIDE SEQUENCE</scope>
    <source>
        <strain evidence="1">KUC20120723A-06</strain>
    </source>
</reference>
<organism evidence="1 2">
    <name type="scientific">Leucogyrophana mollusca</name>
    <dbReference type="NCBI Taxonomy" id="85980"/>
    <lineage>
        <taxon>Eukaryota</taxon>
        <taxon>Fungi</taxon>
        <taxon>Dikarya</taxon>
        <taxon>Basidiomycota</taxon>
        <taxon>Agaricomycotina</taxon>
        <taxon>Agaricomycetes</taxon>
        <taxon>Agaricomycetidae</taxon>
        <taxon>Boletales</taxon>
        <taxon>Boletales incertae sedis</taxon>
        <taxon>Leucogyrophana</taxon>
    </lineage>
</organism>
<name>A0ACB8B0T2_9AGAM</name>
<dbReference type="Proteomes" id="UP000790709">
    <property type="component" value="Unassembled WGS sequence"/>
</dbReference>
<dbReference type="EMBL" id="MU266661">
    <property type="protein sequence ID" value="KAH7919431.1"/>
    <property type="molecule type" value="Genomic_DNA"/>
</dbReference>
<keyword evidence="2" id="KW-1185">Reference proteome</keyword>
<gene>
    <name evidence="1" type="ORF">BV22DRAFT_1108075</name>
</gene>
<sequence>MAHTAVMSTTPTTQHNLPSLPRPISSIDHKVNQPTASQLSIDTEDWSRFVLFPIRYPQLWSLYKQAQASFWTVDEVNLTVDIQHWRQRLSDGERLFISRVLAFFAASDGIVTENLVERMSSSVPIPEAKCFYGFQIAMENIHSETYASLITTLVDNPDQQRMLFSAISEFPSIGAKARWCMKWIHDDTVSLPYRVVAFAAVEGIFFSSSFVSIFWLKSRGLMPGLTFSNELISRDEALHTRFACTLLHYLQPRPSDTSILAIVEEAVNLEKDFVTDSLRTPLLGITIPSMHEYVEFVADTLLSMLQLRPLYHAENPFPFMNLISMDGKANFFERQVSEYRLSTVHTQLHCPILDNNHL</sequence>
<proteinExistence type="predicted"/>
<accession>A0ACB8B0T2</accession>
<protein>
    <submittedName>
        <fullName evidence="1">Uncharacterized protein</fullName>
    </submittedName>
</protein>
<evidence type="ECO:0000313" key="1">
    <source>
        <dbReference type="EMBL" id="KAH7919431.1"/>
    </source>
</evidence>
<comment type="caution">
    <text evidence="1">The sequence shown here is derived from an EMBL/GenBank/DDBJ whole genome shotgun (WGS) entry which is preliminary data.</text>
</comment>